<dbReference type="Proteomes" id="UP000032522">
    <property type="component" value="Unassembled WGS sequence"/>
</dbReference>
<dbReference type="PATRIC" id="fig|1462.6.peg.2442"/>
<feature type="transmembrane region" description="Helical" evidence="1">
    <location>
        <begin position="16"/>
        <end position="34"/>
    </location>
</feature>
<dbReference type="AlphaFoldDB" id="A0A0D8BS17"/>
<keyword evidence="1" id="KW-1133">Transmembrane helix</keyword>
<proteinExistence type="predicted"/>
<protein>
    <submittedName>
        <fullName evidence="2">Major facilitator superfamily MFS_1 domain protein</fullName>
    </submittedName>
</protein>
<accession>A0A0D8BS17</accession>
<evidence type="ECO:0000256" key="1">
    <source>
        <dbReference type="SAM" id="Phobius"/>
    </source>
</evidence>
<comment type="caution">
    <text evidence="2">The sequence shown here is derived from an EMBL/GenBank/DDBJ whole genome shotgun (WGS) entry which is preliminary data.</text>
</comment>
<keyword evidence="1" id="KW-0472">Membrane</keyword>
<gene>
    <name evidence="2" type="ORF">LG52_2181</name>
</gene>
<evidence type="ECO:0000313" key="3">
    <source>
        <dbReference type="Proteomes" id="UP000032522"/>
    </source>
</evidence>
<name>A0A0D8BS17_GEOKU</name>
<evidence type="ECO:0000313" key="2">
    <source>
        <dbReference type="EMBL" id="KJE27003.1"/>
    </source>
</evidence>
<keyword evidence="1" id="KW-0812">Transmembrane</keyword>
<organism evidence="2 3">
    <name type="scientific">Geobacillus kaustophilus</name>
    <dbReference type="NCBI Taxonomy" id="1462"/>
    <lineage>
        <taxon>Bacteria</taxon>
        <taxon>Bacillati</taxon>
        <taxon>Bacillota</taxon>
        <taxon>Bacilli</taxon>
        <taxon>Bacillales</taxon>
        <taxon>Anoxybacillaceae</taxon>
        <taxon>Geobacillus</taxon>
        <taxon>Geobacillus thermoleovorans group</taxon>
    </lineage>
</organism>
<reference evidence="2 3" key="1">
    <citation type="submission" date="2015-01" db="EMBL/GenBank/DDBJ databases">
        <authorList>
            <person name="Filippidou S."/>
            <person name="Jeanneret N."/>
            <person name="Russel-Delif L."/>
            <person name="Junier T."/>
            <person name="Wunderlin T."/>
            <person name="Molina V."/>
            <person name="Johnson S.L."/>
            <person name="Davenport K.W."/>
            <person name="Chain P.S."/>
            <person name="Dorador C."/>
            <person name="Junier P."/>
        </authorList>
    </citation>
    <scope>NUCLEOTIDE SEQUENCE [LARGE SCALE GENOMIC DNA]</scope>
    <source>
        <strain evidence="2 3">Et7/4</strain>
    </source>
</reference>
<sequence>MEWTMRLPKRAERQTGRGWAVAALASILLVMTLGKRFA</sequence>
<dbReference type="EMBL" id="JYBP01000003">
    <property type="protein sequence ID" value="KJE27003.1"/>
    <property type="molecule type" value="Genomic_DNA"/>
</dbReference>